<feature type="transmembrane region" description="Helical" evidence="1">
    <location>
        <begin position="159"/>
        <end position="181"/>
    </location>
</feature>
<dbReference type="STRING" id="945553.A0A0D2KQD2"/>
<evidence type="ECO:0000313" key="3">
    <source>
        <dbReference type="EMBL" id="KJA16817.1"/>
    </source>
</evidence>
<feature type="domain" description="DUF6534" evidence="2">
    <location>
        <begin position="166"/>
        <end position="216"/>
    </location>
</feature>
<protein>
    <recommendedName>
        <fullName evidence="2">DUF6534 domain-containing protein</fullName>
    </recommendedName>
</protein>
<evidence type="ECO:0000313" key="4">
    <source>
        <dbReference type="Proteomes" id="UP000054270"/>
    </source>
</evidence>
<gene>
    <name evidence="3" type="ORF">HYPSUDRAFT_171009</name>
</gene>
<dbReference type="OMA" id="RYRALEY"/>
<sequence>MSIFAPPPDLSRVLVGYILNWGLYGVLSMQVYLYYLAFPKDRSGHKIVVYGTFLLESTQTFLFTSSAFKTFATGFGNPAVLDKVDVLWFSMFIMSGIVAFITQSFYAYRVRILAQSIHAAVAIIALAFLQLGGALAVGIETKQAGLFSHFWNTKSTISTGIWEGASTSCDIIIAVSMMYYLSRRDSNIKDPNVFITKFVNLTIETGALTGMLPDALPVIWNVLSN</sequence>
<keyword evidence="1" id="KW-1133">Transmembrane helix</keyword>
<evidence type="ECO:0000256" key="1">
    <source>
        <dbReference type="SAM" id="Phobius"/>
    </source>
</evidence>
<dbReference type="Proteomes" id="UP000054270">
    <property type="component" value="Unassembled WGS sequence"/>
</dbReference>
<dbReference type="PANTHER" id="PTHR40465:SF1">
    <property type="entry name" value="DUF6534 DOMAIN-CONTAINING PROTEIN"/>
    <property type="match status" value="1"/>
</dbReference>
<accession>A0A0D2KQD2</accession>
<dbReference type="Pfam" id="PF20152">
    <property type="entry name" value="DUF6534"/>
    <property type="match status" value="1"/>
</dbReference>
<organism evidence="3 4">
    <name type="scientific">Hypholoma sublateritium (strain FD-334 SS-4)</name>
    <dbReference type="NCBI Taxonomy" id="945553"/>
    <lineage>
        <taxon>Eukaryota</taxon>
        <taxon>Fungi</taxon>
        <taxon>Dikarya</taxon>
        <taxon>Basidiomycota</taxon>
        <taxon>Agaricomycotina</taxon>
        <taxon>Agaricomycetes</taxon>
        <taxon>Agaricomycetidae</taxon>
        <taxon>Agaricales</taxon>
        <taxon>Agaricineae</taxon>
        <taxon>Strophariaceae</taxon>
        <taxon>Hypholoma</taxon>
    </lineage>
</organism>
<feature type="transmembrane region" description="Helical" evidence="1">
    <location>
        <begin position="88"/>
        <end position="108"/>
    </location>
</feature>
<reference evidence="4" key="1">
    <citation type="submission" date="2014-04" db="EMBL/GenBank/DDBJ databases">
        <title>Evolutionary Origins and Diversification of the Mycorrhizal Mutualists.</title>
        <authorList>
            <consortium name="DOE Joint Genome Institute"/>
            <consortium name="Mycorrhizal Genomics Consortium"/>
            <person name="Kohler A."/>
            <person name="Kuo A."/>
            <person name="Nagy L.G."/>
            <person name="Floudas D."/>
            <person name="Copeland A."/>
            <person name="Barry K.W."/>
            <person name="Cichocki N."/>
            <person name="Veneault-Fourrey C."/>
            <person name="LaButti K."/>
            <person name="Lindquist E.A."/>
            <person name="Lipzen A."/>
            <person name="Lundell T."/>
            <person name="Morin E."/>
            <person name="Murat C."/>
            <person name="Riley R."/>
            <person name="Ohm R."/>
            <person name="Sun H."/>
            <person name="Tunlid A."/>
            <person name="Henrissat B."/>
            <person name="Grigoriev I.V."/>
            <person name="Hibbett D.S."/>
            <person name="Martin F."/>
        </authorList>
    </citation>
    <scope>NUCLEOTIDE SEQUENCE [LARGE SCALE GENOMIC DNA]</scope>
    <source>
        <strain evidence="4">FD-334 SS-4</strain>
    </source>
</reference>
<feature type="transmembrane region" description="Helical" evidence="1">
    <location>
        <begin position="47"/>
        <end position="68"/>
    </location>
</feature>
<dbReference type="OrthoDB" id="2536347at2759"/>
<keyword evidence="4" id="KW-1185">Reference proteome</keyword>
<keyword evidence="1" id="KW-0472">Membrane</keyword>
<feature type="transmembrane region" description="Helical" evidence="1">
    <location>
        <begin position="120"/>
        <end position="139"/>
    </location>
</feature>
<name>A0A0D2KQD2_HYPSF</name>
<proteinExistence type="predicted"/>
<keyword evidence="1" id="KW-0812">Transmembrane</keyword>
<dbReference type="InterPro" id="IPR045339">
    <property type="entry name" value="DUF6534"/>
</dbReference>
<evidence type="ECO:0000259" key="2">
    <source>
        <dbReference type="Pfam" id="PF20152"/>
    </source>
</evidence>
<dbReference type="EMBL" id="KN817614">
    <property type="protein sequence ID" value="KJA16817.1"/>
    <property type="molecule type" value="Genomic_DNA"/>
</dbReference>
<feature type="transmembrane region" description="Helical" evidence="1">
    <location>
        <begin position="14"/>
        <end position="35"/>
    </location>
</feature>
<dbReference type="AlphaFoldDB" id="A0A0D2KQD2"/>
<dbReference type="PANTHER" id="PTHR40465">
    <property type="entry name" value="CHROMOSOME 1, WHOLE GENOME SHOTGUN SEQUENCE"/>
    <property type="match status" value="1"/>
</dbReference>